<evidence type="ECO:0000256" key="2">
    <source>
        <dbReference type="ARBA" id="ARBA00004308"/>
    </source>
</evidence>
<organism evidence="9 10">
    <name type="scientific">Halocaridina rubra</name>
    <name type="common">Hawaiian red shrimp</name>
    <dbReference type="NCBI Taxonomy" id="373956"/>
    <lineage>
        <taxon>Eukaryota</taxon>
        <taxon>Metazoa</taxon>
        <taxon>Ecdysozoa</taxon>
        <taxon>Arthropoda</taxon>
        <taxon>Crustacea</taxon>
        <taxon>Multicrustacea</taxon>
        <taxon>Malacostraca</taxon>
        <taxon>Eumalacostraca</taxon>
        <taxon>Eucarida</taxon>
        <taxon>Decapoda</taxon>
        <taxon>Pleocyemata</taxon>
        <taxon>Caridea</taxon>
        <taxon>Atyoidea</taxon>
        <taxon>Atyidae</taxon>
        <taxon>Halocaridina</taxon>
    </lineage>
</organism>
<reference evidence="9 10" key="1">
    <citation type="submission" date="2023-11" db="EMBL/GenBank/DDBJ databases">
        <title>Halocaridina rubra genome assembly.</title>
        <authorList>
            <person name="Smith C."/>
        </authorList>
    </citation>
    <scope>NUCLEOTIDE SEQUENCE [LARGE SCALE GENOMIC DNA]</scope>
    <source>
        <strain evidence="9">EP-1</strain>
        <tissue evidence="9">Whole</tissue>
    </source>
</reference>
<feature type="disulfide bond" evidence="8">
    <location>
        <begin position="201"/>
        <end position="213"/>
    </location>
</feature>
<evidence type="ECO:0000256" key="8">
    <source>
        <dbReference type="PROSITE-ProRule" id="PRU00124"/>
    </source>
</evidence>
<dbReference type="Gene3D" id="4.10.400.10">
    <property type="entry name" value="Low-density Lipoprotein Receptor"/>
    <property type="match status" value="4"/>
</dbReference>
<sequence length="820" mass="90095">GGGLTTDGVSECYSGLQVRCPGHERCVSPYWICDGAPDCPNGLDEIGCDKSPCEGYRCWDNICIPGAWRCDGHRDCKDGDDEFACAGCGDGELACSTAGFCYSPNVTCNGIPDCPDGWDESLAVCGGKECSPGELPCWDNDHCVQHNRLCDGKPDCPAAEDEDRSFCIAFRSMRETTTIAVDLQASLCHNKPPIIKDTSNCSQDQFKCKGGECIPKYYLCNGHFDCESEEDEDVFHCTIDKNDDKQHIPEELDSDEESNDVFCDKNMLKCPDGRCVSKTEECLNTVCLDNEGNNSCNTSKNMFEHTESSTLESKDNDVMFDSLPDLFSADNNEPEPNTHNDSLLTPDILENDMISGEIINEVPSIDSSEENTHDTAVLDDIVEDMETSAETDYDSVETKVFHNEKNTIGVALDMEDSNRFLEVEDSDRLLMSLLNSSSSYNASLSSVHNISDTENEIEEAENDSTQLVDLDSEELNNDIHMNMSSRATTDDTGIVMRGTSGELNLNEKGHSSIYTTVKSFMTDSEEITNDSRTTVNSFTSGGSPTYFTNFTVLPTSDKNDSDGAFDGTVSVDGAIGSTGTPEITSSMFAISSVEGDTVIHTTTSEPTLENMSSSDASKYELLDVTDPTIVSYIYEESVSTEDLSNTLDVTTEDSDVTFSESTPVELVEDMEGRQTSTEMIESEDTEFYTESTDQILSTHDVITNHSVAYTTESNNWKALPMGEKNVTVFIAIHSSGNESKIPQYIIQGMDGSTYQYEVVSVVNEEESINKSNSLLEEKKQGVHGKIHELSYFQRIASSGLRPSLCLMMILPVIANIFFLF</sequence>
<keyword evidence="7 8" id="KW-1015">Disulfide bond</keyword>
<protein>
    <submittedName>
        <fullName evidence="9">Uncharacterized protein</fullName>
    </submittedName>
</protein>
<dbReference type="InterPro" id="IPR036055">
    <property type="entry name" value="LDL_receptor-like_sf"/>
</dbReference>
<comment type="caution">
    <text evidence="8">Lacks conserved residue(s) required for the propagation of feature annotation.</text>
</comment>
<keyword evidence="4" id="KW-0677">Repeat</keyword>
<feature type="disulfide bond" evidence="8">
    <location>
        <begin position="70"/>
        <end position="85"/>
    </location>
</feature>
<evidence type="ECO:0000256" key="4">
    <source>
        <dbReference type="ARBA" id="ARBA00022737"/>
    </source>
</evidence>
<dbReference type="InterPro" id="IPR023415">
    <property type="entry name" value="LDLR_class-A_CS"/>
</dbReference>
<dbReference type="EMBL" id="JAXCGZ010000580">
    <property type="protein sequence ID" value="KAK7085792.1"/>
    <property type="molecule type" value="Genomic_DNA"/>
</dbReference>
<evidence type="ECO:0000256" key="5">
    <source>
        <dbReference type="ARBA" id="ARBA00022989"/>
    </source>
</evidence>
<dbReference type="SMART" id="SM00192">
    <property type="entry name" value="LDLa"/>
    <property type="match status" value="5"/>
</dbReference>
<dbReference type="GO" id="GO:0012505">
    <property type="term" value="C:endomembrane system"/>
    <property type="evidence" value="ECO:0007669"/>
    <property type="project" value="UniProtKB-SubCell"/>
</dbReference>
<dbReference type="Gene3D" id="2.40.128.620">
    <property type="match status" value="1"/>
</dbReference>
<name>A0AAN9AG10_HALRR</name>
<feature type="disulfide bond" evidence="8">
    <location>
        <begin position="208"/>
        <end position="226"/>
    </location>
</feature>
<dbReference type="Proteomes" id="UP001381693">
    <property type="component" value="Unassembled WGS sequence"/>
</dbReference>
<accession>A0AAN9AG10</accession>
<dbReference type="PROSITE" id="PS50068">
    <property type="entry name" value="LDLRA_2"/>
    <property type="match status" value="5"/>
</dbReference>
<dbReference type="PRINTS" id="PR00261">
    <property type="entry name" value="LDLRECEPTOR"/>
</dbReference>
<evidence type="ECO:0000256" key="1">
    <source>
        <dbReference type="ARBA" id="ARBA00004167"/>
    </source>
</evidence>
<dbReference type="SUPFAM" id="SSF57424">
    <property type="entry name" value="LDL receptor-like module"/>
    <property type="match status" value="5"/>
</dbReference>
<proteinExistence type="predicted"/>
<dbReference type="InterPro" id="IPR050685">
    <property type="entry name" value="LDLR"/>
</dbReference>
<keyword evidence="6" id="KW-0472">Membrane</keyword>
<comment type="subcellular location">
    <subcellularLocation>
        <location evidence="2">Endomembrane system</location>
    </subcellularLocation>
    <subcellularLocation>
        <location evidence="1">Membrane</location>
        <topology evidence="1">Single-pass membrane protein</topology>
    </subcellularLocation>
</comment>
<feature type="disulfide bond" evidence="8">
    <location>
        <begin position="58"/>
        <end position="76"/>
    </location>
</feature>
<keyword evidence="5" id="KW-1133">Transmembrane helix</keyword>
<dbReference type="InterPro" id="IPR002172">
    <property type="entry name" value="LDrepeatLR_classA_rpt"/>
</dbReference>
<dbReference type="AlphaFoldDB" id="A0AAN9AG10"/>
<dbReference type="PANTHER" id="PTHR24270">
    <property type="entry name" value="LOW-DENSITY LIPOPROTEIN RECEPTOR-RELATED"/>
    <property type="match status" value="1"/>
</dbReference>
<comment type="caution">
    <text evidence="9">The sequence shown here is derived from an EMBL/GenBank/DDBJ whole genome shotgun (WGS) entry which is preliminary data.</text>
</comment>
<dbReference type="PANTHER" id="PTHR24270:SF62">
    <property type="entry name" value="LOW-DENSITY LIPOPROTEIN RECEPTOR-RELATED PROTEIN 2"/>
    <property type="match status" value="1"/>
</dbReference>
<evidence type="ECO:0000313" key="10">
    <source>
        <dbReference type="Proteomes" id="UP001381693"/>
    </source>
</evidence>
<dbReference type="CDD" id="cd00112">
    <property type="entry name" value="LDLa"/>
    <property type="match status" value="5"/>
</dbReference>
<keyword evidence="3" id="KW-0812">Transmembrane</keyword>
<feature type="disulfide bond" evidence="8">
    <location>
        <begin position="33"/>
        <end position="48"/>
    </location>
</feature>
<dbReference type="GO" id="GO:0005886">
    <property type="term" value="C:plasma membrane"/>
    <property type="evidence" value="ECO:0007669"/>
    <property type="project" value="TreeGrafter"/>
</dbReference>
<keyword evidence="10" id="KW-1185">Reference proteome</keyword>
<evidence type="ECO:0000313" key="9">
    <source>
        <dbReference type="EMBL" id="KAK7085792.1"/>
    </source>
</evidence>
<feature type="non-terminal residue" evidence="9">
    <location>
        <position position="1"/>
    </location>
</feature>
<dbReference type="Pfam" id="PF00057">
    <property type="entry name" value="Ldl_recept_a"/>
    <property type="match status" value="3"/>
</dbReference>
<dbReference type="GO" id="GO:0016192">
    <property type="term" value="P:vesicle-mediated transport"/>
    <property type="evidence" value="ECO:0007669"/>
    <property type="project" value="UniProtKB-ARBA"/>
</dbReference>
<gene>
    <name evidence="9" type="ORF">SK128_009950</name>
</gene>
<dbReference type="PROSITE" id="PS01209">
    <property type="entry name" value="LDLRA_1"/>
    <property type="match status" value="1"/>
</dbReference>
<evidence type="ECO:0000256" key="7">
    <source>
        <dbReference type="ARBA" id="ARBA00023157"/>
    </source>
</evidence>
<evidence type="ECO:0000256" key="6">
    <source>
        <dbReference type="ARBA" id="ARBA00023136"/>
    </source>
</evidence>
<evidence type="ECO:0000256" key="3">
    <source>
        <dbReference type="ARBA" id="ARBA00022692"/>
    </source>
</evidence>